<dbReference type="InterPro" id="IPR053010">
    <property type="entry name" value="SET_SmydA-8"/>
</dbReference>
<dbReference type="PANTHER" id="PTHR46455">
    <property type="entry name" value="SET AND MYND DOMAIN CONTAINING, ARTHROPOD-SPECIFIC, MEMBER 4, ISOFORM A"/>
    <property type="match status" value="1"/>
</dbReference>
<dbReference type="EMBL" id="OU963865">
    <property type="protein sequence ID" value="CAH0388460.1"/>
    <property type="molecule type" value="Genomic_DNA"/>
</dbReference>
<evidence type="ECO:0000256" key="4">
    <source>
        <dbReference type="PROSITE-ProRule" id="PRU00134"/>
    </source>
</evidence>
<gene>
    <name evidence="7" type="ORF">BEMITA_LOCUS7372</name>
</gene>
<accession>A0A9P0F1Y1</accession>
<keyword evidence="3" id="KW-0862">Zinc</keyword>
<keyword evidence="2 4" id="KW-0863">Zinc-finger</keyword>
<keyword evidence="1" id="KW-0479">Metal-binding</keyword>
<dbReference type="GO" id="GO:0008757">
    <property type="term" value="F:S-adenosylmethionine-dependent methyltransferase activity"/>
    <property type="evidence" value="ECO:0007669"/>
    <property type="project" value="UniProtKB-ARBA"/>
</dbReference>
<proteinExistence type="predicted"/>
<dbReference type="PROSITE" id="PS01360">
    <property type="entry name" value="ZF_MYND_1"/>
    <property type="match status" value="1"/>
</dbReference>
<evidence type="ECO:0000256" key="2">
    <source>
        <dbReference type="ARBA" id="ARBA00022771"/>
    </source>
</evidence>
<dbReference type="KEGG" id="btab:109037118"/>
<evidence type="ECO:0000259" key="5">
    <source>
        <dbReference type="PROSITE" id="PS50280"/>
    </source>
</evidence>
<name>A0A9P0F1Y1_BEMTA</name>
<evidence type="ECO:0008006" key="9">
    <source>
        <dbReference type="Google" id="ProtNLM"/>
    </source>
</evidence>
<dbReference type="Gene3D" id="2.170.270.10">
    <property type="entry name" value="SET domain"/>
    <property type="match status" value="1"/>
</dbReference>
<dbReference type="InterPro" id="IPR046341">
    <property type="entry name" value="SET_dom_sf"/>
</dbReference>
<dbReference type="Gene3D" id="1.10.220.160">
    <property type="match status" value="1"/>
</dbReference>
<dbReference type="InterPro" id="IPR002893">
    <property type="entry name" value="Znf_MYND"/>
</dbReference>
<reference evidence="7" key="1">
    <citation type="submission" date="2021-12" db="EMBL/GenBank/DDBJ databases">
        <authorList>
            <person name="King R."/>
        </authorList>
    </citation>
    <scope>NUCLEOTIDE SEQUENCE</scope>
</reference>
<keyword evidence="8" id="KW-1185">Reference proteome</keyword>
<dbReference type="GO" id="GO:0008270">
    <property type="term" value="F:zinc ion binding"/>
    <property type="evidence" value="ECO:0007669"/>
    <property type="project" value="UniProtKB-KW"/>
</dbReference>
<dbReference type="PROSITE" id="PS50280">
    <property type="entry name" value="SET"/>
    <property type="match status" value="1"/>
</dbReference>
<evidence type="ECO:0000256" key="3">
    <source>
        <dbReference type="ARBA" id="ARBA00022833"/>
    </source>
</evidence>
<dbReference type="SUPFAM" id="SSF82199">
    <property type="entry name" value="SET domain"/>
    <property type="match status" value="1"/>
</dbReference>
<dbReference type="Gene3D" id="6.10.140.2220">
    <property type="match status" value="2"/>
</dbReference>
<dbReference type="CDD" id="cd20071">
    <property type="entry name" value="SET_SMYD"/>
    <property type="match status" value="1"/>
</dbReference>
<sequence>MSNQCATCGEEAKLLCSGCHSLYYCGREHQKKHWKTHKPECTTFRLEYSPTMGRYVVANRDIKQGEIILKEKPIVLGPKIASLPVCLGCNRRLKATSMDDDDPLEYYKCSKCGWPLCAPRCEDSPNHRDECKLMSERNYRSPIQYQDSPKKESSYCCITPLRCLLLPQKEFQRLSGLQSHLDERINTPLYKILKTNLVMFIREVLGLKQFDERTILNVAGILDTNAFEIRRNMGNVKIRGLYPRTAMLSHNCKPNTKHVFAGEDFELSLMATVDIKKDEIISATYTQTLWPTLDRRAHLKMSKCFDCSCERCADATEFNTFLSAIKCSKCKNYVISTEPLNRLADWQCTSCSKIFTAKQISLGNDALKKELQSLDKSSPSQLEHFLESYLTFDGVLHENNCHVLEAKYALCQIYGNMLSELSDDQLTNKINLCNDILEVANILEPGITKLRGVLLYDMQAAMAVLTKKLLESEKITAAQADASMRQVISVLQDAAVILKTDPDLGYLLKDKVKDLSDLCE</sequence>
<dbReference type="SUPFAM" id="SSF144232">
    <property type="entry name" value="HIT/MYND zinc finger-like"/>
    <property type="match status" value="1"/>
</dbReference>
<protein>
    <recommendedName>
        <fullName evidence="9">Protein msta</fullName>
    </recommendedName>
</protein>
<feature type="domain" description="MYND-type" evidence="6">
    <location>
        <begin position="5"/>
        <end position="41"/>
    </location>
</feature>
<dbReference type="PROSITE" id="PS50865">
    <property type="entry name" value="ZF_MYND_2"/>
    <property type="match status" value="1"/>
</dbReference>
<organism evidence="7 8">
    <name type="scientific">Bemisia tabaci</name>
    <name type="common">Sweetpotato whitefly</name>
    <name type="synonym">Aleurodes tabaci</name>
    <dbReference type="NCBI Taxonomy" id="7038"/>
    <lineage>
        <taxon>Eukaryota</taxon>
        <taxon>Metazoa</taxon>
        <taxon>Ecdysozoa</taxon>
        <taxon>Arthropoda</taxon>
        <taxon>Hexapoda</taxon>
        <taxon>Insecta</taxon>
        <taxon>Pterygota</taxon>
        <taxon>Neoptera</taxon>
        <taxon>Paraneoptera</taxon>
        <taxon>Hemiptera</taxon>
        <taxon>Sternorrhyncha</taxon>
        <taxon>Aleyrodoidea</taxon>
        <taxon>Aleyrodidae</taxon>
        <taxon>Aleyrodinae</taxon>
        <taxon>Bemisia</taxon>
    </lineage>
</organism>
<dbReference type="Proteomes" id="UP001152759">
    <property type="component" value="Chromosome 4"/>
</dbReference>
<dbReference type="GO" id="GO:0008276">
    <property type="term" value="F:protein methyltransferase activity"/>
    <property type="evidence" value="ECO:0007669"/>
    <property type="project" value="UniProtKB-ARBA"/>
</dbReference>
<evidence type="ECO:0000259" key="6">
    <source>
        <dbReference type="PROSITE" id="PS50865"/>
    </source>
</evidence>
<dbReference type="Pfam" id="PF01753">
    <property type="entry name" value="zf-MYND"/>
    <property type="match status" value="1"/>
</dbReference>
<evidence type="ECO:0000313" key="7">
    <source>
        <dbReference type="EMBL" id="CAH0388460.1"/>
    </source>
</evidence>
<dbReference type="Pfam" id="PF00856">
    <property type="entry name" value="SET"/>
    <property type="match status" value="1"/>
</dbReference>
<feature type="domain" description="SET" evidence="5">
    <location>
        <begin position="39"/>
        <end position="286"/>
    </location>
</feature>
<dbReference type="PANTHER" id="PTHR46455:SF1">
    <property type="entry name" value="SET AND MYND DOMAIN CONTAINING, ARTHROPOD-SPECIFIC, MEMBER 2"/>
    <property type="match status" value="1"/>
</dbReference>
<dbReference type="InterPro" id="IPR001214">
    <property type="entry name" value="SET_dom"/>
</dbReference>
<dbReference type="GO" id="GO:0008170">
    <property type="term" value="F:N-methyltransferase activity"/>
    <property type="evidence" value="ECO:0007669"/>
    <property type="project" value="UniProtKB-ARBA"/>
</dbReference>
<evidence type="ECO:0000256" key="1">
    <source>
        <dbReference type="ARBA" id="ARBA00022723"/>
    </source>
</evidence>
<dbReference type="AlphaFoldDB" id="A0A9P0F1Y1"/>
<evidence type="ECO:0000313" key="8">
    <source>
        <dbReference type="Proteomes" id="UP001152759"/>
    </source>
</evidence>